<dbReference type="GO" id="GO:0006520">
    <property type="term" value="P:amino acid metabolic process"/>
    <property type="evidence" value="ECO:0007669"/>
    <property type="project" value="TreeGrafter"/>
</dbReference>
<proteinExistence type="inferred from homology"/>
<dbReference type="PRINTS" id="PR00753">
    <property type="entry name" value="ACCSYNTHASE"/>
</dbReference>
<dbReference type="CDD" id="cd00609">
    <property type="entry name" value="AAT_like"/>
    <property type="match status" value="1"/>
</dbReference>
<protein>
    <recommendedName>
        <fullName evidence="3">Aminotransferase class I/classII large domain-containing protein</fullName>
    </recommendedName>
</protein>
<dbReference type="OrthoDB" id="7042322at2759"/>
<gene>
    <name evidence="4" type="ORF">CSOL1703_00016318</name>
</gene>
<dbReference type="PANTHER" id="PTHR43795">
    <property type="entry name" value="BIFUNCTIONAL ASPARTATE AMINOTRANSFERASE AND GLUTAMATE/ASPARTATE-PREPHENATE AMINOTRANSFERASE-RELATED"/>
    <property type="match status" value="1"/>
</dbReference>
<evidence type="ECO:0000256" key="2">
    <source>
        <dbReference type="ARBA" id="ARBA00022898"/>
    </source>
</evidence>
<accession>A0A9N9ZFW0</accession>
<dbReference type="AlphaFoldDB" id="A0A9N9ZFW0"/>
<dbReference type="Gene3D" id="3.90.1150.10">
    <property type="entry name" value="Aspartate Aminotransferase, domain 1"/>
    <property type="match status" value="1"/>
</dbReference>
<dbReference type="InterPro" id="IPR015424">
    <property type="entry name" value="PyrdxlP-dep_Trfase"/>
</dbReference>
<evidence type="ECO:0000256" key="1">
    <source>
        <dbReference type="ARBA" id="ARBA00007441"/>
    </source>
</evidence>
<dbReference type="InterPro" id="IPR050478">
    <property type="entry name" value="Ethylene_sulfur-biosynth"/>
</dbReference>
<keyword evidence="2" id="KW-0663">Pyridoxal phosphate</keyword>
<organism evidence="4 5">
    <name type="scientific">Clonostachys solani</name>
    <dbReference type="NCBI Taxonomy" id="160281"/>
    <lineage>
        <taxon>Eukaryota</taxon>
        <taxon>Fungi</taxon>
        <taxon>Dikarya</taxon>
        <taxon>Ascomycota</taxon>
        <taxon>Pezizomycotina</taxon>
        <taxon>Sordariomycetes</taxon>
        <taxon>Hypocreomycetidae</taxon>
        <taxon>Hypocreales</taxon>
        <taxon>Bionectriaceae</taxon>
        <taxon>Clonostachys</taxon>
    </lineage>
</organism>
<dbReference type="PROSITE" id="PS00105">
    <property type="entry name" value="AA_TRANSFER_CLASS_1"/>
    <property type="match status" value="1"/>
</dbReference>
<dbReference type="SUPFAM" id="SSF53383">
    <property type="entry name" value="PLP-dependent transferases"/>
    <property type="match status" value="1"/>
</dbReference>
<dbReference type="Pfam" id="PF00155">
    <property type="entry name" value="Aminotran_1_2"/>
    <property type="match status" value="1"/>
</dbReference>
<comment type="similarity">
    <text evidence="1">Belongs to the class-I pyridoxal-phosphate-dependent aminotransferase family.</text>
</comment>
<dbReference type="InterPro" id="IPR004839">
    <property type="entry name" value="Aminotransferase_I/II_large"/>
</dbReference>
<name>A0A9N9ZFW0_9HYPO</name>
<feature type="domain" description="Aminotransferase class I/classII large" evidence="3">
    <location>
        <begin position="121"/>
        <end position="440"/>
    </location>
</feature>
<dbReference type="Proteomes" id="UP000775872">
    <property type="component" value="Unassembled WGS sequence"/>
</dbReference>
<dbReference type="GO" id="GO:0008483">
    <property type="term" value="F:transaminase activity"/>
    <property type="evidence" value="ECO:0007669"/>
    <property type="project" value="TreeGrafter"/>
</dbReference>
<reference evidence="4" key="1">
    <citation type="submission" date="2021-10" db="EMBL/GenBank/DDBJ databases">
        <authorList>
            <person name="Piombo E."/>
        </authorList>
    </citation>
    <scope>NUCLEOTIDE SEQUENCE</scope>
</reference>
<dbReference type="InterPro" id="IPR015421">
    <property type="entry name" value="PyrdxlP-dep_Trfase_major"/>
</dbReference>
<dbReference type="Gene3D" id="3.40.640.10">
    <property type="entry name" value="Type I PLP-dependent aspartate aminotransferase-like (Major domain)"/>
    <property type="match status" value="1"/>
</dbReference>
<keyword evidence="5" id="KW-1185">Reference proteome</keyword>
<dbReference type="InterPro" id="IPR015422">
    <property type="entry name" value="PyrdxlP-dep_Trfase_small"/>
</dbReference>
<dbReference type="GO" id="GO:0030170">
    <property type="term" value="F:pyridoxal phosphate binding"/>
    <property type="evidence" value="ECO:0007669"/>
    <property type="project" value="InterPro"/>
</dbReference>
<dbReference type="InterPro" id="IPR004838">
    <property type="entry name" value="NHTrfase_class1_PyrdxlP-BS"/>
</dbReference>
<evidence type="ECO:0000259" key="3">
    <source>
        <dbReference type="Pfam" id="PF00155"/>
    </source>
</evidence>
<evidence type="ECO:0000313" key="4">
    <source>
        <dbReference type="EMBL" id="CAH0054762.1"/>
    </source>
</evidence>
<evidence type="ECO:0000313" key="5">
    <source>
        <dbReference type="Proteomes" id="UP000775872"/>
    </source>
</evidence>
<comment type="caution">
    <text evidence="4">The sequence shown here is derived from an EMBL/GenBank/DDBJ whole genome shotgun (WGS) entry which is preliminary data.</text>
</comment>
<sequence>MDNFLSARATDLIRDLDLPWRWAPRGTYSPNDNPSGLVSFATAENALVHQDLEDFTRDYVSKQHTCILAESLQRRNPPLSQNMSSKTSSNTSKVTFPKSVFGYGYSTAGGTELPAVIAQHVNEYFKPSRPLDGSEIRVTGAATAMHEILGWAVGNPHDGILTSRPVYGRFELDFGNKASLKIVYADTTAENSFDVDVVNAFDKALAESRVAGVEIRALLIVNPNNPVGRCYPKETLIEIMRFCQKNRLHLISDEIYATSVFSSDMPVFTSVLSIEPGYLDDELLHVIYGFSKDFGAAGLRLGCLITRSEPMLKVIQMTMRFHNPSGASVAIAKAMLSNRDWCTQFISNTRRRIGEAYQHVTAGLRELGINYLPANAGFFVYIDLSPYLDQSVEASEFDLSQRLLDAGVFLHPKEEHGKQGWYRVVYTQPPEVVDEGLRRIKTVLQKKA</sequence>
<dbReference type="PANTHER" id="PTHR43795:SF39">
    <property type="entry name" value="AMINOTRANSFERASE CLASS I_CLASSII DOMAIN-CONTAINING PROTEIN"/>
    <property type="match status" value="1"/>
</dbReference>
<dbReference type="EMBL" id="CABFOC020000052">
    <property type="protein sequence ID" value="CAH0054762.1"/>
    <property type="molecule type" value="Genomic_DNA"/>
</dbReference>